<evidence type="ECO:0000256" key="1">
    <source>
        <dbReference type="SAM" id="MobiDB-lite"/>
    </source>
</evidence>
<gene>
    <name evidence="3" type="primary">LOC106605345</name>
</gene>
<dbReference type="PANTHER" id="PTHR47331:SF5">
    <property type="entry name" value="RIBONUCLEASE H"/>
    <property type="match status" value="1"/>
</dbReference>
<reference evidence="3" key="1">
    <citation type="submission" date="2025-08" db="UniProtKB">
        <authorList>
            <consortium name="RefSeq"/>
        </authorList>
    </citation>
    <scope>IDENTIFICATION</scope>
</reference>
<dbReference type="InterPro" id="IPR008042">
    <property type="entry name" value="Retrotrans_Pao"/>
</dbReference>
<feature type="compositionally biased region" description="Polar residues" evidence="1">
    <location>
        <begin position="331"/>
        <end position="342"/>
    </location>
</feature>
<dbReference type="Proteomes" id="UP001652741">
    <property type="component" value="Chromosome ssa05"/>
</dbReference>
<evidence type="ECO:0000313" key="3">
    <source>
        <dbReference type="RefSeq" id="XP_045574418.1"/>
    </source>
</evidence>
<dbReference type="RefSeq" id="XP_045574418.1">
    <property type="nucleotide sequence ID" value="XM_045718462.1"/>
</dbReference>
<dbReference type="PANTHER" id="PTHR47331">
    <property type="entry name" value="PHD-TYPE DOMAIN-CONTAINING PROTEIN"/>
    <property type="match status" value="1"/>
</dbReference>
<organism evidence="2 3">
    <name type="scientific">Salmo salar</name>
    <name type="common">Atlantic salmon</name>
    <dbReference type="NCBI Taxonomy" id="8030"/>
    <lineage>
        <taxon>Eukaryota</taxon>
        <taxon>Metazoa</taxon>
        <taxon>Chordata</taxon>
        <taxon>Craniata</taxon>
        <taxon>Vertebrata</taxon>
        <taxon>Euteleostomi</taxon>
        <taxon>Actinopterygii</taxon>
        <taxon>Neopterygii</taxon>
        <taxon>Teleostei</taxon>
        <taxon>Protacanthopterygii</taxon>
        <taxon>Salmoniformes</taxon>
        <taxon>Salmonidae</taxon>
        <taxon>Salmoninae</taxon>
        <taxon>Salmo</taxon>
    </lineage>
</organism>
<dbReference type="GeneID" id="106605345"/>
<evidence type="ECO:0000313" key="2">
    <source>
        <dbReference type="Proteomes" id="UP001652741"/>
    </source>
</evidence>
<dbReference type="InterPro" id="IPR043502">
    <property type="entry name" value="DNA/RNA_pol_sf"/>
</dbReference>
<proteinExistence type="predicted"/>
<dbReference type="Pfam" id="PF05380">
    <property type="entry name" value="Peptidase_A17"/>
    <property type="match status" value="1"/>
</dbReference>
<name>A0ABM3ETN2_SALSA</name>
<dbReference type="SUPFAM" id="SSF56672">
    <property type="entry name" value="DNA/RNA polymerases"/>
    <property type="match status" value="1"/>
</dbReference>
<accession>A0ABM3ETN2</accession>
<feature type="region of interest" description="Disordered" evidence="1">
    <location>
        <begin position="325"/>
        <end position="356"/>
    </location>
</feature>
<sequence>MCDVERMFHQFHVKAEDQDHLRFLWWENGDLESQPSVYRMKVHLFGAASSPGCANYGLKHLAAEGRGSFSEKSIQFIERNFYVDDGLTSVSSEAEAAQLVKEARELCSIGKLRLHKFISNSKEVIATIPKEECAEGAKDLDMALGEPHMERALGVLWCVASDKFQFRVVVKERPLTRRGVLSTVASVYDPLGFVAPFVLAGKQILQQMCRDKIDWDEPIPDDLRFQWEFWLQGLQKLSEVRIQQGYLPSSFKEVQSYELHHFSDASTSGYGECSYLRTISTAGEVHCSLVMGRSRVAPSNITTILRLELSAAVVAAFFGKKNFPKDKSRGESSQTMTQSCRNPWSMIPRQRKKDRY</sequence>
<keyword evidence="2" id="KW-1185">Reference proteome</keyword>
<protein>
    <submittedName>
        <fullName evidence="3">Uncharacterized protein isoform X2</fullName>
    </submittedName>
</protein>